<name>A0A6P8B4A3_PYRGI</name>
<dbReference type="InterPro" id="IPR001283">
    <property type="entry name" value="CRISP-related"/>
</dbReference>
<dbReference type="GeneID" id="41960785"/>
<feature type="chain" id="PRO_5027833491" description="SCP domain-containing protein" evidence="1">
    <location>
        <begin position="34"/>
        <end position="305"/>
    </location>
</feature>
<keyword evidence="3" id="KW-1185">Reference proteome</keyword>
<dbReference type="RefSeq" id="XP_030981854.1">
    <property type="nucleotide sequence ID" value="XM_031125876.1"/>
</dbReference>
<dbReference type="InterPro" id="IPR018244">
    <property type="entry name" value="Allrgn_V5/Tpx1_CS"/>
</dbReference>
<dbReference type="GO" id="GO:0005576">
    <property type="term" value="C:extracellular region"/>
    <property type="evidence" value="ECO:0007669"/>
    <property type="project" value="InterPro"/>
</dbReference>
<dbReference type="InterPro" id="IPR035940">
    <property type="entry name" value="CAP_sf"/>
</dbReference>
<dbReference type="InterPro" id="IPR014044">
    <property type="entry name" value="CAP_dom"/>
</dbReference>
<reference evidence="4" key="3">
    <citation type="submission" date="2025-08" db="UniProtKB">
        <authorList>
            <consortium name="RefSeq"/>
        </authorList>
    </citation>
    <scope>IDENTIFICATION</scope>
    <source>
        <strain evidence="4">NI907</strain>
    </source>
</reference>
<dbReference type="PROSITE" id="PS01009">
    <property type="entry name" value="CRISP_1"/>
    <property type="match status" value="1"/>
</dbReference>
<evidence type="ECO:0000256" key="1">
    <source>
        <dbReference type="SAM" id="SignalP"/>
    </source>
</evidence>
<evidence type="ECO:0000313" key="3">
    <source>
        <dbReference type="Proteomes" id="UP000515153"/>
    </source>
</evidence>
<dbReference type="Pfam" id="PF00188">
    <property type="entry name" value="CAP"/>
    <property type="match status" value="1"/>
</dbReference>
<organism evidence="3 4">
    <name type="scientific">Pyricularia grisea</name>
    <name type="common">Crabgrass-specific blast fungus</name>
    <name type="synonym">Magnaporthe grisea</name>
    <dbReference type="NCBI Taxonomy" id="148305"/>
    <lineage>
        <taxon>Eukaryota</taxon>
        <taxon>Fungi</taxon>
        <taxon>Dikarya</taxon>
        <taxon>Ascomycota</taxon>
        <taxon>Pezizomycotina</taxon>
        <taxon>Sordariomycetes</taxon>
        <taxon>Sordariomycetidae</taxon>
        <taxon>Magnaporthales</taxon>
        <taxon>Pyriculariaceae</taxon>
        <taxon>Pyricularia</taxon>
    </lineage>
</organism>
<gene>
    <name evidence="4" type="ORF">PgNI_05845</name>
</gene>
<feature type="signal peptide" evidence="1">
    <location>
        <begin position="1"/>
        <end position="33"/>
    </location>
</feature>
<dbReference type="InterPro" id="IPR002413">
    <property type="entry name" value="V5_allergen-like"/>
</dbReference>
<reference evidence="4" key="2">
    <citation type="submission" date="2019-10" db="EMBL/GenBank/DDBJ databases">
        <authorList>
            <consortium name="NCBI Genome Project"/>
        </authorList>
    </citation>
    <scope>NUCLEOTIDE SEQUENCE</scope>
    <source>
        <strain evidence="4">NI907</strain>
    </source>
</reference>
<evidence type="ECO:0000259" key="2">
    <source>
        <dbReference type="SMART" id="SM00198"/>
    </source>
</evidence>
<protein>
    <recommendedName>
        <fullName evidence="2">SCP domain-containing protein</fullName>
    </recommendedName>
</protein>
<dbReference type="Gene3D" id="3.40.33.10">
    <property type="entry name" value="CAP"/>
    <property type="match status" value="1"/>
</dbReference>
<dbReference type="KEGG" id="pgri:PgNI_05845"/>
<dbReference type="SMART" id="SM00198">
    <property type="entry name" value="SCP"/>
    <property type="match status" value="1"/>
</dbReference>
<dbReference type="PANTHER" id="PTHR10334">
    <property type="entry name" value="CYSTEINE-RICH SECRETORY PROTEIN-RELATED"/>
    <property type="match status" value="1"/>
</dbReference>
<keyword evidence="1" id="KW-0732">Signal</keyword>
<accession>A0A6P8B4A3</accession>
<reference evidence="3 4" key="1">
    <citation type="journal article" date="2019" name="Mol. Biol. Evol.">
        <title>Blast fungal genomes show frequent chromosomal changes, gene gains and losses, and effector gene turnover.</title>
        <authorList>
            <person name="Gomez Luciano L.B."/>
            <person name="Jason Tsai I."/>
            <person name="Chuma I."/>
            <person name="Tosa Y."/>
            <person name="Chen Y.H."/>
            <person name="Li J.Y."/>
            <person name="Li M.Y."/>
            <person name="Jade Lu M.Y."/>
            <person name="Nakayashiki H."/>
            <person name="Li W.H."/>
        </authorList>
    </citation>
    <scope>NUCLEOTIDE SEQUENCE [LARGE SCALE GENOMIC DNA]</scope>
    <source>
        <strain evidence="3 4">NI907</strain>
    </source>
</reference>
<dbReference type="AlphaFoldDB" id="A0A6P8B4A3"/>
<feature type="domain" description="SCP" evidence="2">
    <location>
        <begin position="132"/>
        <end position="278"/>
    </location>
</feature>
<proteinExistence type="predicted"/>
<dbReference type="PRINTS" id="PR00838">
    <property type="entry name" value="V5ALLERGEN"/>
</dbReference>
<dbReference type="Proteomes" id="UP000515153">
    <property type="component" value="Chromosome I"/>
</dbReference>
<evidence type="ECO:0000313" key="4">
    <source>
        <dbReference type="RefSeq" id="XP_030981854.1"/>
    </source>
</evidence>
<dbReference type="SUPFAM" id="SSF55797">
    <property type="entry name" value="PR-1-like"/>
    <property type="match status" value="1"/>
</dbReference>
<dbReference type="PRINTS" id="PR00837">
    <property type="entry name" value="V5TPXLIKE"/>
</dbReference>
<sequence>MLFSVLFSLWFLDPRGLLVLGTFIALAFSPTSAQDEEGCWFREDPNSAGDDIVFTPLGDNWAPSSLCFPGIDEFPTRTSASLSTLRTSSVTVTVSITSLTTSTALTTSVAITTTTTTTTTTITDIVVETQTPYIRTILRHHNAHRANHSAPSLVWSESLAGTAQSIAETCIFQHNTTADGGGYGQNIVAGAPADQMGVAVTNTFYNPEVAHYTWYGSEPDLTDFVRWGHFSQLIWTSTAEVGCATVDCSSHPGGLQNAQGQPSYFTVCNYKPPGNYIGIFAPNMSAPLGFPSIDGTFVCGSNINC</sequence>